<evidence type="ECO:0000313" key="1">
    <source>
        <dbReference type="Proteomes" id="UP000887566"/>
    </source>
</evidence>
<dbReference type="WBParaSite" id="PSAMB.scaffold8415size6254.g31359.t1">
    <property type="protein sequence ID" value="PSAMB.scaffold8415size6254.g31359.t1"/>
    <property type="gene ID" value="PSAMB.scaffold8415size6254.g31359"/>
</dbReference>
<organism evidence="1 2">
    <name type="scientific">Plectus sambesii</name>
    <dbReference type="NCBI Taxonomy" id="2011161"/>
    <lineage>
        <taxon>Eukaryota</taxon>
        <taxon>Metazoa</taxon>
        <taxon>Ecdysozoa</taxon>
        <taxon>Nematoda</taxon>
        <taxon>Chromadorea</taxon>
        <taxon>Plectida</taxon>
        <taxon>Plectina</taxon>
        <taxon>Plectoidea</taxon>
        <taxon>Plectidae</taxon>
        <taxon>Plectus</taxon>
    </lineage>
</organism>
<protein>
    <submittedName>
        <fullName evidence="2">Uncharacterized protein</fullName>
    </submittedName>
</protein>
<name>A0A914XJR9_9BILA</name>
<keyword evidence="1" id="KW-1185">Reference proteome</keyword>
<dbReference type="AlphaFoldDB" id="A0A914XJR9"/>
<sequence>MLTTEAKRICPQLIASPLLIESVKVDARIERLELDIE</sequence>
<dbReference type="Proteomes" id="UP000887566">
    <property type="component" value="Unplaced"/>
</dbReference>
<evidence type="ECO:0000313" key="2">
    <source>
        <dbReference type="WBParaSite" id="PSAMB.scaffold8415size6254.g31359.t1"/>
    </source>
</evidence>
<accession>A0A914XJR9</accession>
<reference evidence="2" key="1">
    <citation type="submission" date="2022-11" db="UniProtKB">
        <authorList>
            <consortium name="WormBaseParasite"/>
        </authorList>
    </citation>
    <scope>IDENTIFICATION</scope>
</reference>
<proteinExistence type="predicted"/>